<sequence length="42" mass="4730">MKNVILSNDLHQLSPMSSKFTPALNESAISSFFFKLQSKPMD</sequence>
<reference evidence="1" key="1">
    <citation type="journal article" date="2015" name="MBio">
        <title>Eco-Evolutionary Dynamics of Episomes among Ecologically Cohesive Bacterial Populations.</title>
        <authorList>
            <person name="Xue H."/>
            <person name="Cordero O.X."/>
            <person name="Camas F.M."/>
            <person name="Trimble W."/>
            <person name="Meyer F."/>
            <person name="Guglielmini J."/>
            <person name="Rocha E.P."/>
            <person name="Polz M.F."/>
        </authorList>
    </citation>
    <scope>NUCLEOTIDE SEQUENCE</scope>
    <source>
        <strain evidence="1">FF_59</strain>
    </source>
</reference>
<proteinExistence type="predicted"/>
<dbReference type="AlphaFoldDB" id="A0A0H4A0N1"/>
<name>A0A0H4A0N1_9VIBR</name>
<protein>
    <submittedName>
        <fullName evidence="1">Uncharacterized protein</fullName>
    </submittedName>
</protein>
<accession>A0A0H4A0N1</accession>
<evidence type="ECO:0000313" key="1">
    <source>
        <dbReference type="EMBL" id="AKN40487.1"/>
    </source>
</evidence>
<organism evidence="1">
    <name type="scientific">Vibrio tasmaniensis</name>
    <dbReference type="NCBI Taxonomy" id="212663"/>
    <lineage>
        <taxon>Bacteria</taxon>
        <taxon>Pseudomonadati</taxon>
        <taxon>Pseudomonadota</taxon>
        <taxon>Gammaproteobacteria</taxon>
        <taxon>Vibrionales</taxon>
        <taxon>Vibrionaceae</taxon>
        <taxon>Vibrio</taxon>
    </lineage>
</organism>
<dbReference type="EMBL" id="KP795697">
    <property type="protein sequence ID" value="AKN40487.1"/>
    <property type="molecule type" value="Genomic_DNA"/>
</dbReference>